<gene>
    <name evidence="1" type="ORF">WICPIJ_002230</name>
</gene>
<proteinExistence type="predicted"/>
<comment type="caution">
    <text evidence="1">The sequence shown here is derived from an EMBL/GenBank/DDBJ whole genome shotgun (WGS) entry which is preliminary data.</text>
</comment>
<name>A0A9P8TPV3_WICPI</name>
<evidence type="ECO:0000313" key="1">
    <source>
        <dbReference type="EMBL" id="KAH3686791.1"/>
    </source>
</evidence>
<evidence type="ECO:0000313" key="2">
    <source>
        <dbReference type="Proteomes" id="UP000774326"/>
    </source>
</evidence>
<keyword evidence="2" id="KW-1185">Reference proteome</keyword>
<organism evidence="1 2">
    <name type="scientific">Wickerhamomyces pijperi</name>
    <name type="common">Yeast</name>
    <name type="synonym">Pichia pijperi</name>
    <dbReference type="NCBI Taxonomy" id="599730"/>
    <lineage>
        <taxon>Eukaryota</taxon>
        <taxon>Fungi</taxon>
        <taxon>Dikarya</taxon>
        <taxon>Ascomycota</taxon>
        <taxon>Saccharomycotina</taxon>
        <taxon>Saccharomycetes</taxon>
        <taxon>Phaffomycetales</taxon>
        <taxon>Wickerhamomycetaceae</taxon>
        <taxon>Wickerhamomyces</taxon>
    </lineage>
</organism>
<sequence length="227" mass="25903">MPVPIIAFQLFNLNDYDVKIFSSFEEDHLYFTNLTLVDNLDQSDEGSSKIPERLSFQSPTNNKLIITQFPFTGISAKDVSIVDVAQQHESTAKVHSVTLFDGEYNYLLVLYLKTEQDVANLLSVLSRLQIQTTTASTYQEFISNKIDELDQKIYNESKGTQRLQKKVNPIKKPFQIRNITEHVHFLEGEDPTLEQSYLSVIGFFDNVFLNANNAGSSFDATTFKRNI</sequence>
<dbReference type="OrthoDB" id="3980057at2759"/>
<dbReference type="AlphaFoldDB" id="A0A9P8TPV3"/>
<protein>
    <submittedName>
        <fullName evidence="1">Uncharacterized protein</fullName>
    </submittedName>
</protein>
<accession>A0A9P8TPV3</accession>
<reference evidence="1" key="2">
    <citation type="submission" date="2021-01" db="EMBL/GenBank/DDBJ databases">
        <authorList>
            <person name="Schikora-Tamarit M.A."/>
        </authorList>
    </citation>
    <scope>NUCLEOTIDE SEQUENCE</scope>
    <source>
        <strain evidence="1">CBS2887</strain>
    </source>
</reference>
<dbReference type="EMBL" id="JAEUBG010001196">
    <property type="protein sequence ID" value="KAH3686791.1"/>
    <property type="molecule type" value="Genomic_DNA"/>
</dbReference>
<reference evidence="1" key="1">
    <citation type="journal article" date="2021" name="Open Biol.">
        <title>Shared evolutionary footprints suggest mitochondrial oxidative damage underlies multiple complex I losses in fungi.</title>
        <authorList>
            <person name="Schikora-Tamarit M.A."/>
            <person name="Marcet-Houben M."/>
            <person name="Nosek J."/>
            <person name="Gabaldon T."/>
        </authorList>
    </citation>
    <scope>NUCLEOTIDE SEQUENCE</scope>
    <source>
        <strain evidence="1">CBS2887</strain>
    </source>
</reference>
<dbReference type="Proteomes" id="UP000774326">
    <property type="component" value="Unassembled WGS sequence"/>
</dbReference>